<organism evidence="6 7">
    <name type="scientific">Virgibacillus salarius</name>
    <dbReference type="NCBI Taxonomy" id="447199"/>
    <lineage>
        <taxon>Bacteria</taxon>
        <taxon>Bacillati</taxon>
        <taxon>Bacillota</taxon>
        <taxon>Bacilli</taxon>
        <taxon>Bacillales</taxon>
        <taxon>Bacillaceae</taxon>
        <taxon>Virgibacillus</taxon>
    </lineage>
</organism>
<dbReference type="SMART" id="SM00487">
    <property type="entry name" value="DEXDc"/>
    <property type="match status" value="1"/>
</dbReference>
<dbReference type="PROSITE" id="PS51194">
    <property type="entry name" value="HELICASE_CTER"/>
    <property type="match status" value="1"/>
</dbReference>
<reference evidence="6" key="1">
    <citation type="submission" date="2021-04" db="EMBL/GenBank/DDBJ databases">
        <title>Isolation and polyphasic classification of algal microorganism.</title>
        <authorList>
            <person name="Wang S."/>
        </authorList>
    </citation>
    <scope>NUCLEOTIDE SEQUENCE</scope>
    <source>
        <strain evidence="6">720a</strain>
    </source>
</reference>
<dbReference type="PANTHER" id="PTHR30580">
    <property type="entry name" value="PRIMOSOMAL PROTEIN N"/>
    <property type="match status" value="1"/>
</dbReference>
<proteinExistence type="predicted"/>
<feature type="domain" description="Helicase ATP-binding" evidence="4">
    <location>
        <begin position="126"/>
        <end position="278"/>
    </location>
</feature>
<dbReference type="InterPro" id="IPR027417">
    <property type="entry name" value="P-loop_NTPase"/>
</dbReference>
<keyword evidence="2" id="KW-0067">ATP-binding</keyword>
<evidence type="ECO:0000259" key="5">
    <source>
        <dbReference type="PROSITE" id="PS51194"/>
    </source>
</evidence>
<keyword evidence="6" id="KW-0378">Hydrolase</keyword>
<protein>
    <submittedName>
        <fullName evidence="6">DEAD/DEAH box helicase</fullName>
    </submittedName>
</protein>
<dbReference type="GO" id="GO:0006302">
    <property type="term" value="P:double-strand break repair"/>
    <property type="evidence" value="ECO:0007669"/>
    <property type="project" value="TreeGrafter"/>
</dbReference>
<dbReference type="Pfam" id="PF00271">
    <property type="entry name" value="Helicase_C"/>
    <property type="match status" value="1"/>
</dbReference>
<keyword evidence="7" id="KW-1185">Reference proteome</keyword>
<evidence type="ECO:0000259" key="4">
    <source>
        <dbReference type="PROSITE" id="PS51192"/>
    </source>
</evidence>
<feature type="domain" description="Helicase C-terminal" evidence="5">
    <location>
        <begin position="307"/>
        <end position="460"/>
    </location>
</feature>
<dbReference type="GO" id="GO:0006270">
    <property type="term" value="P:DNA replication initiation"/>
    <property type="evidence" value="ECO:0007669"/>
    <property type="project" value="TreeGrafter"/>
</dbReference>
<dbReference type="PROSITE" id="PS51192">
    <property type="entry name" value="HELICASE_ATP_BIND_1"/>
    <property type="match status" value="1"/>
</dbReference>
<name>A0A941DW89_9BACI</name>
<evidence type="ECO:0000256" key="3">
    <source>
        <dbReference type="ARBA" id="ARBA00023125"/>
    </source>
</evidence>
<dbReference type="SMART" id="SM00490">
    <property type="entry name" value="HELICc"/>
    <property type="match status" value="1"/>
</dbReference>
<dbReference type="InterPro" id="IPR014001">
    <property type="entry name" value="Helicase_ATP-bd"/>
</dbReference>
<dbReference type="InterPro" id="IPR006935">
    <property type="entry name" value="Helicase/UvrB_N"/>
</dbReference>
<dbReference type="GO" id="GO:0016787">
    <property type="term" value="F:hydrolase activity"/>
    <property type="evidence" value="ECO:0007669"/>
    <property type="project" value="InterPro"/>
</dbReference>
<dbReference type="RefSeq" id="WP_121605939.1">
    <property type="nucleotide sequence ID" value="NZ_JAGSOT010000074.1"/>
</dbReference>
<dbReference type="AlphaFoldDB" id="A0A941DW89"/>
<keyword evidence="1" id="KW-0547">Nucleotide-binding</keyword>
<dbReference type="GO" id="GO:0006310">
    <property type="term" value="P:DNA recombination"/>
    <property type="evidence" value="ECO:0007669"/>
    <property type="project" value="TreeGrafter"/>
</dbReference>
<dbReference type="Pfam" id="PF04851">
    <property type="entry name" value="ResIII"/>
    <property type="match status" value="1"/>
</dbReference>
<dbReference type="CDD" id="cd17925">
    <property type="entry name" value="DEXDc_ComFA"/>
    <property type="match status" value="1"/>
</dbReference>
<dbReference type="SUPFAM" id="SSF52540">
    <property type="entry name" value="P-loop containing nucleoside triphosphate hydrolases"/>
    <property type="match status" value="1"/>
</dbReference>
<evidence type="ECO:0000256" key="1">
    <source>
        <dbReference type="ARBA" id="ARBA00022741"/>
    </source>
</evidence>
<accession>A0A941DW89</accession>
<keyword evidence="3" id="KW-0238">DNA-binding</keyword>
<dbReference type="Proteomes" id="UP000675284">
    <property type="component" value="Unassembled WGS sequence"/>
</dbReference>
<evidence type="ECO:0000313" key="6">
    <source>
        <dbReference type="EMBL" id="MBR7797875.1"/>
    </source>
</evidence>
<dbReference type="InterPro" id="IPR001650">
    <property type="entry name" value="Helicase_C-like"/>
</dbReference>
<evidence type="ECO:0000256" key="2">
    <source>
        <dbReference type="ARBA" id="ARBA00022840"/>
    </source>
</evidence>
<gene>
    <name evidence="6" type="ORF">KCX74_17765</name>
</gene>
<dbReference type="PANTHER" id="PTHR30580:SF1">
    <property type="entry name" value="COMF OPERON PROTEIN 1"/>
    <property type="match status" value="1"/>
</dbReference>
<evidence type="ECO:0000313" key="7">
    <source>
        <dbReference type="Proteomes" id="UP000675284"/>
    </source>
</evidence>
<dbReference type="GO" id="GO:0043138">
    <property type="term" value="F:3'-5' DNA helicase activity"/>
    <property type="evidence" value="ECO:0007669"/>
    <property type="project" value="TreeGrafter"/>
</dbReference>
<dbReference type="GO" id="GO:0005524">
    <property type="term" value="F:ATP binding"/>
    <property type="evidence" value="ECO:0007669"/>
    <property type="project" value="UniProtKB-KW"/>
</dbReference>
<keyword evidence="6" id="KW-0347">Helicase</keyword>
<dbReference type="EMBL" id="JAGSOT010000074">
    <property type="protein sequence ID" value="MBR7797875.1"/>
    <property type="molecule type" value="Genomic_DNA"/>
</dbReference>
<sequence length="460" mass="52466">MKALHLDTIALLLSGKLLLRKEIPLDDRQFHTLLNHRLITPVPSIVRERFTWKCQRCGNRHRFLFSSLDKASIYCRKCIEMGKVIKSECLYIWSGAIPTWKKYEAACSWNGELTLAQAKAAERIVQTIQKRESTLLIWAVCGAGKTEMLFPGMEEALRYGMRICIATPRTDVVLELKPRIKKAFSTVPIDALYGGSKVKLATAQVVICTTHQLLRFQHAFDLIIIDEIDAFPYHKDPSLAFAAKRAKKLNSTTIYLTATPRLKFRLQMATKQLSYTFVPIRFHGYPLPIPKLKLCRSLRKNLQYSTPPPALLHWIQQRENKGRQLLIFLPTVEITRKFEKSLTTFFLKHGIIIMPSALSCVHAQDEDRNWKIKQFREKEIQVLLTTTILERGVTFPAVDVAVLDAGHEVFDEAALVQIAGRAGRSFDDPTGEIIFFHDGKTIAMIKAVEMIKEMNKQGGF</sequence>
<dbReference type="GO" id="GO:0003677">
    <property type="term" value="F:DNA binding"/>
    <property type="evidence" value="ECO:0007669"/>
    <property type="project" value="UniProtKB-KW"/>
</dbReference>
<comment type="caution">
    <text evidence="6">The sequence shown here is derived from an EMBL/GenBank/DDBJ whole genome shotgun (WGS) entry which is preliminary data.</text>
</comment>
<dbReference type="Gene3D" id="3.40.50.300">
    <property type="entry name" value="P-loop containing nucleotide triphosphate hydrolases"/>
    <property type="match status" value="2"/>
</dbReference>